<evidence type="ECO:0000256" key="2">
    <source>
        <dbReference type="ARBA" id="ARBA00023125"/>
    </source>
</evidence>
<dbReference type="RefSeq" id="WP_216244166.1">
    <property type="nucleotide sequence ID" value="NZ_JABACJ020000019.1"/>
</dbReference>
<sequence>MSNRSEIEKLLTQFTPLEMDFKRIYEQTGAPVSENDFMKLLKKYGRMPHTLKEEFQTVIVSNSSDIPADFPRDGQFSDSQWFLEHEDISVRKHPRYSPASYHTHGFIEITYVLKGTCHQDFRYPGGQSEALKLPEGSLCILPPKLEHRVMLFDDSIMINLLIRTSVMKNTLAELVAGGHALFDFFLYTLYENTRPNYLLFHTKGDTSIRDLILDMINESCMEKQYSQKALLLMLGLFFTYLQREHSEGVQFSRTTSAGITYIPQILSYIQQNYAETSVEDIARHFSFSTSYLGRIFRENTKTTVMDVIQQVRIEKACELLASTRISVQNIAEMVGYSDVTYFIRMFKKHIGITPLKYRKNI</sequence>
<comment type="caution">
    <text evidence="5">The sequence shown here is derived from an EMBL/GenBank/DDBJ whole genome shotgun (WGS) entry which is preliminary data.</text>
</comment>
<organism evidence="5 6">
    <name type="scientific">Faecalicatena faecalis</name>
    <dbReference type="NCBI Taxonomy" id="2726362"/>
    <lineage>
        <taxon>Bacteria</taxon>
        <taxon>Bacillati</taxon>
        <taxon>Bacillota</taxon>
        <taxon>Clostridia</taxon>
        <taxon>Lachnospirales</taxon>
        <taxon>Lachnospiraceae</taxon>
        <taxon>Faecalicatena</taxon>
    </lineage>
</organism>
<evidence type="ECO:0000259" key="4">
    <source>
        <dbReference type="PROSITE" id="PS01124"/>
    </source>
</evidence>
<accession>A0ABS6D7G3</accession>
<dbReference type="Pfam" id="PF12833">
    <property type="entry name" value="HTH_18"/>
    <property type="match status" value="1"/>
</dbReference>
<dbReference type="EMBL" id="JABACJ020000019">
    <property type="protein sequence ID" value="MBU3877543.1"/>
    <property type="molecule type" value="Genomic_DNA"/>
</dbReference>
<dbReference type="Proteomes" id="UP000723714">
    <property type="component" value="Unassembled WGS sequence"/>
</dbReference>
<dbReference type="SMART" id="SM00342">
    <property type="entry name" value="HTH_ARAC"/>
    <property type="match status" value="1"/>
</dbReference>
<evidence type="ECO:0000313" key="6">
    <source>
        <dbReference type="Proteomes" id="UP000723714"/>
    </source>
</evidence>
<keyword evidence="6" id="KW-1185">Reference proteome</keyword>
<dbReference type="PROSITE" id="PS00041">
    <property type="entry name" value="HTH_ARAC_FAMILY_1"/>
    <property type="match status" value="1"/>
</dbReference>
<reference evidence="5 6" key="1">
    <citation type="submission" date="2021-06" db="EMBL/GenBank/DDBJ databases">
        <title>Faecalicatena sp. nov. isolated from porcine feces.</title>
        <authorList>
            <person name="Oh B.S."/>
            <person name="Lee J.H."/>
        </authorList>
    </citation>
    <scope>NUCLEOTIDE SEQUENCE [LARGE SCALE GENOMIC DNA]</scope>
    <source>
        <strain evidence="5 6">AGMB00832</strain>
    </source>
</reference>
<proteinExistence type="predicted"/>
<dbReference type="InterPro" id="IPR018060">
    <property type="entry name" value="HTH_AraC"/>
</dbReference>
<dbReference type="PANTHER" id="PTHR43280">
    <property type="entry name" value="ARAC-FAMILY TRANSCRIPTIONAL REGULATOR"/>
    <property type="match status" value="1"/>
</dbReference>
<gene>
    <name evidence="5" type="ORF">HGO97_017205</name>
</gene>
<keyword evidence="1" id="KW-0805">Transcription regulation</keyword>
<dbReference type="PANTHER" id="PTHR43280:SF28">
    <property type="entry name" value="HTH-TYPE TRANSCRIPTIONAL ACTIVATOR RHAS"/>
    <property type="match status" value="1"/>
</dbReference>
<evidence type="ECO:0000256" key="1">
    <source>
        <dbReference type="ARBA" id="ARBA00023015"/>
    </source>
</evidence>
<dbReference type="PROSITE" id="PS01124">
    <property type="entry name" value="HTH_ARAC_FAMILY_2"/>
    <property type="match status" value="1"/>
</dbReference>
<evidence type="ECO:0000256" key="3">
    <source>
        <dbReference type="ARBA" id="ARBA00023163"/>
    </source>
</evidence>
<keyword evidence="2" id="KW-0238">DNA-binding</keyword>
<name>A0ABS6D7G3_9FIRM</name>
<evidence type="ECO:0000313" key="5">
    <source>
        <dbReference type="EMBL" id="MBU3877543.1"/>
    </source>
</evidence>
<protein>
    <submittedName>
        <fullName evidence="5">AraC family transcriptional regulator</fullName>
    </submittedName>
</protein>
<keyword evidence="3" id="KW-0804">Transcription</keyword>
<feature type="domain" description="HTH araC/xylS-type" evidence="4">
    <location>
        <begin position="263"/>
        <end position="360"/>
    </location>
</feature>
<dbReference type="InterPro" id="IPR018062">
    <property type="entry name" value="HTH_AraC-typ_CS"/>
</dbReference>